<dbReference type="Gene3D" id="3.40.50.150">
    <property type="entry name" value="Vaccinia Virus protein VP39"/>
    <property type="match status" value="1"/>
</dbReference>
<dbReference type="GO" id="GO:0008168">
    <property type="term" value="F:methyltransferase activity"/>
    <property type="evidence" value="ECO:0007669"/>
    <property type="project" value="UniProtKB-KW"/>
</dbReference>
<feature type="domain" description="Methyltransferase" evidence="1">
    <location>
        <begin position="10"/>
        <end position="101"/>
    </location>
</feature>
<protein>
    <submittedName>
        <fullName evidence="2">Methyltransferase domain-containing protein</fullName>
    </submittedName>
</protein>
<evidence type="ECO:0000313" key="3">
    <source>
        <dbReference type="Proteomes" id="UP001198630"/>
    </source>
</evidence>
<dbReference type="EMBL" id="JAJNCO010000017">
    <property type="protein sequence ID" value="MCD2114141.1"/>
    <property type="molecule type" value="Genomic_DNA"/>
</dbReference>
<proteinExistence type="predicted"/>
<dbReference type="InterPro" id="IPR029063">
    <property type="entry name" value="SAM-dependent_MTases_sf"/>
</dbReference>
<dbReference type="RefSeq" id="WP_230792249.1">
    <property type="nucleotide sequence ID" value="NZ_JAJNCO010000017.1"/>
</dbReference>
<dbReference type="SUPFAM" id="SSF53335">
    <property type="entry name" value="S-adenosyl-L-methionine-dependent methyltransferases"/>
    <property type="match status" value="1"/>
</dbReference>
<organism evidence="2 3">
    <name type="scientific">Rhodococcus rhodochrous</name>
    <dbReference type="NCBI Taxonomy" id="1829"/>
    <lineage>
        <taxon>Bacteria</taxon>
        <taxon>Bacillati</taxon>
        <taxon>Actinomycetota</taxon>
        <taxon>Actinomycetes</taxon>
        <taxon>Mycobacteriales</taxon>
        <taxon>Nocardiaceae</taxon>
        <taxon>Rhodococcus</taxon>
    </lineage>
</organism>
<sequence>MLDLASGCGCGCDCGEMLCTWARDLRCTGTGVDISTLFTEQAHARAVELDVTDRVRFVHGDASGHVTDEPADRAAYVDATWIGNGVAGTTELLARSLRPGGMIVIGEPYWRVIPPDKETAVACHATRVATSGRCRG</sequence>
<dbReference type="InterPro" id="IPR041698">
    <property type="entry name" value="Methyltransf_25"/>
</dbReference>
<keyword evidence="2" id="KW-0489">Methyltransferase</keyword>
<dbReference type="Pfam" id="PF13649">
    <property type="entry name" value="Methyltransf_25"/>
    <property type="match status" value="1"/>
</dbReference>
<reference evidence="2" key="1">
    <citation type="submission" date="2021-11" db="EMBL/GenBank/DDBJ databases">
        <title>Development of a sustainable strategy for remediation of hydrocarbon-contaminated territories based on the waste exchange concept.</title>
        <authorList>
            <person name="Elkin A."/>
        </authorList>
    </citation>
    <scope>NUCLEOTIDE SEQUENCE</scope>
    <source>
        <strain evidence="2">IEGM 757</strain>
    </source>
</reference>
<evidence type="ECO:0000313" key="2">
    <source>
        <dbReference type="EMBL" id="MCD2114141.1"/>
    </source>
</evidence>
<dbReference type="GO" id="GO:0032259">
    <property type="term" value="P:methylation"/>
    <property type="evidence" value="ECO:0007669"/>
    <property type="project" value="UniProtKB-KW"/>
</dbReference>
<name>A0AAW4XM86_RHORH</name>
<comment type="caution">
    <text evidence="2">The sequence shown here is derived from an EMBL/GenBank/DDBJ whole genome shotgun (WGS) entry which is preliminary data.</text>
</comment>
<keyword evidence="2" id="KW-0808">Transferase</keyword>
<accession>A0AAW4XM86</accession>
<dbReference type="AlphaFoldDB" id="A0AAW4XM86"/>
<dbReference type="Proteomes" id="UP001198630">
    <property type="component" value="Unassembled WGS sequence"/>
</dbReference>
<evidence type="ECO:0000259" key="1">
    <source>
        <dbReference type="Pfam" id="PF13649"/>
    </source>
</evidence>
<gene>
    <name evidence="2" type="ORF">LQ384_23805</name>
</gene>